<evidence type="ECO:0000313" key="2">
    <source>
        <dbReference type="EMBL" id="TGD83142.1"/>
    </source>
</evidence>
<comment type="caution">
    <text evidence="2">The sequence shown here is derived from an EMBL/GenBank/DDBJ whole genome shotgun (WGS) entry which is preliminary data.</text>
</comment>
<dbReference type="EMBL" id="SRKZ01000001">
    <property type="protein sequence ID" value="TGD83142.1"/>
    <property type="molecule type" value="Genomic_DNA"/>
</dbReference>
<reference evidence="2 3" key="1">
    <citation type="submission" date="2019-04" db="EMBL/GenBank/DDBJ databases">
        <authorList>
            <person name="Feng G."/>
            <person name="Zhang J."/>
            <person name="Zhu H."/>
        </authorList>
    </citation>
    <scope>NUCLEOTIDE SEQUENCE [LARGE SCALE GENOMIC DNA]</scope>
    <source>
        <strain evidence="2 3">JCM 19491</strain>
    </source>
</reference>
<feature type="signal peptide" evidence="1">
    <location>
        <begin position="1"/>
        <end position="23"/>
    </location>
</feature>
<sequence>MHTIPLAAIVTGLWGLTSLAAHAQKLPVPGQKNPDWKLQKTEELFSSELLAAQPRPVPMPSPKISGGTLDSAGNWHILYDPKHNIRYNLKEQKRGWVRVQNLETGTVYTYQRAPERTGKLKAN</sequence>
<feature type="chain" id="PRO_5021308311" evidence="1">
    <location>
        <begin position="24"/>
        <end position="123"/>
    </location>
</feature>
<organism evidence="2 3">
    <name type="scientific">Hymenobacter wooponensis</name>
    <dbReference type="NCBI Taxonomy" id="1525360"/>
    <lineage>
        <taxon>Bacteria</taxon>
        <taxon>Pseudomonadati</taxon>
        <taxon>Bacteroidota</taxon>
        <taxon>Cytophagia</taxon>
        <taxon>Cytophagales</taxon>
        <taxon>Hymenobacteraceae</taxon>
        <taxon>Hymenobacter</taxon>
    </lineage>
</organism>
<dbReference type="AlphaFoldDB" id="A0A4Z0MTK8"/>
<gene>
    <name evidence="2" type="ORF">EU557_05010</name>
</gene>
<evidence type="ECO:0000313" key="3">
    <source>
        <dbReference type="Proteomes" id="UP000298284"/>
    </source>
</evidence>
<dbReference type="RefSeq" id="WP_135529294.1">
    <property type="nucleotide sequence ID" value="NZ_SRKZ01000001.1"/>
</dbReference>
<evidence type="ECO:0000256" key="1">
    <source>
        <dbReference type="SAM" id="SignalP"/>
    </source>
</evidence>
<proteinExistence type="predicted"/>
<protein>
    <submittedName>
        <fullName evidence="2">Uncharacterized protein</fullName>
    </submittedName>
</protein>
<name>A0A4Z0MTK8_9BACT</name>
<dbReference type="OrthoDB" id="883602at2"/>
<keyword evidence="1" id="KW-0732">Signal</keyword>
<dbReference type="Proteomes" id="UP000298284">
    <property type="component" value="Unassembled WGS sequence"/>
</dbReference>
<accession>A0A4Z0MTK8</accession>
<keyword evidence="3" id="KW-1185">Reference proteome</keyword>